<dbReference type="EMBL" id="JARBHB010000006">
    <property type="protein sequence ID" value="KAJ8880889.1"/>
    <property type="molecule type" value="Genomic_DNA"/>
</dbReference>
<evidence type="ECO:0000313" key="2">
    <source>
        <dbReference type="Proteomes" id="UP001159363"/>
    </source>
</evidence>
<comment type="caution">
    <text evidence="1">The sequence shown here is derived from an EMBL/GenBank/DDBJ whole genome shotgun (WGS) entry which is preliminary data.</text>
</comment>
<sequence length="137" mass="16172">MYITKLENLLPINVDTEVLFGEWKLLQVEGEISQLKEDQSIDRYWRQFFSNYPSVATQVKACLSLSYGTRFFFIWPFTGRSCYNEFKNTLNAKLTILSCKKKYCNKPELVPITFEILKQARNAGHNHKTYLEKERKS</sequence>
<dbReference type="Proteomes" id="UP001159363">
    <property type="component" value="Chromosome 5"/>
</dbReference>
<keyword evidence="2" id="KW-1185">Reference proteome</keyword>
<organism evidence="1 2">
    <name type="scientific">Dryococelus australis</name>
    <dbReference type="NCBI Taxonomy" id="614101"/>
    <lineage>
        <taxon>Eukaryota</taxon>
        <taxon>Metazoa</taxon>
        <taxon>Ecdysozoa</taxon>
        <taxon>Arthropoda</taxon>
        <taxon>Hexapoda</taxon>
        <taxon>Insecta</taxon>
        <taxon>Pterygota</taxon>
        <taxon>Neoptera</taxon>
        <taxon>Polyneoptera</taxon>
        <taxon>Phasmatodea</taxon>
        <taxon>Verophasmatodea</taxon>
        <taxon>Anareolatae</taxon>
        <taxon>Phasmatidae</taxon>
        <taxon>Eurycanthinae</taxon>
        <taxon>Dryococelus</taxon>
    </lineage>
</organism>
<evidence type="ECO:0000313" key="1">
    <source>
        <dbReference type="EMBL" id="KAJ8880889.1"/>
    </source>
</evidence>
<accession>A0ABQ9H9C4</accession>
<name>A0ABQ9H9C4_9NEOP</name>
<protein>
    <submittedName>
        <fullName evidence="1">Uncharacterized protein</fullName>
    </submittedName>
</protein>
<proteinExistence type="predicted"/>
<reference evidence="1 2" key="1">
    <citation type="submission" date="2023-02" db="EMBL/GenBank/DDBJ databases">
        <title>LHISI_Scaffold_Assembly.</title>
        <authorList>
            <person name="Stuart O.P."/>
            <person name="Cleave R."/>
            <person name="Magrath M.J.L."/>
            <person name="Mikheyev A.S."/>
        </authorList>
    </citation>
    <scope>NUCLEOTIDE SEQUENCE [LARGE SCALE GENOMIC DNA]</scope>
    <source>
        <strain evidence="1">Daus_M_001</strain>
        <tissue evidence="1">Leg muscle</tissue>
    </source>
</reference>
<gene>
    <name evidence="1" type="ORF">PR048_017362</name>
</gene>